<dbReference type="InterPro" id="IPR037061">
    <property type="entry name" value="Lytic_TGlycoase_superhlx_L_sf"/>
</dbReference>
<dbReference type="InterPro" id="IPR008939">
    <property type="entry name" value="Lytic_TGlycosylase_superhlx_U"/>
</dbReference>
<feature type="signal peptide" evidence="4">
    <location>
        <begin position="1"/>
        <end position="25"/>
    </location>
</feature>
<dbReference type="Proteomes" id="UP000250928">
    <property type="component" value="Unassembled WGS sequence"/>
</dbReference>
<feature type="domain" description="Lytic transglycosylase superhelical linker" evidence="6">
    <location>
        <begin position="408"/>
        <end position="474"/>
    </location>
</feature>
<evidence type="ECO:0000256" key="1">
    <source>
        <dbReference type="ARBA" id="ARBA00007734"/>
    </source>
</evidence>
<protein>
    <submittedName>
        <fullName evidence="7">Murein transglycosylase</fullName>
    </submittedName>
</protein>
<dbReference type="EMBL" id="PQCO01000211">
    <property type="protein sequence ID" value="PUE00913.1"/>
    <property type="molecule type" value="Genomic_DNA"/>
</dbReference>
<dbReference type="PANTHER" id="PTHR37423">
    <property type="entry name" value="SOLUBLE LYTIC MUREIN TRANSGLYCOSYLASE-RELATED"/>
    <property type="match status" value="1"/>
</dbReference>
<dbReference type="InterPro" id="IPR008258">
    <property type="entry name" value="Transglycosylase_SLT_dom_1"/>
</dbReference>
<dbReference type="GO" id="GO:0004553">
    <property type="term" value="F:hydrolase activity, hydrolyzing O-glycosyl compounds"/>
    <property type="evidence" value="ECO:0007669"/>
    <property type="project" value="InterPro"/>
</dbReference>
<sequence length="666" mass="76226">MPNPRHTRPILLLALLLAVPPVRSAAPDEAELARQRTDFLAAEQALDARKDARYRQLLRGLSDYPLLPYLEYRRLRGDLVRASSEEIERFLTQHADTPLAGLLRNVWLEQLARHGRWRDYLRFYRSGSDTERHCHYINALINTGQLSRAMPLVKAVWLHGESQPKACDPVFKTWSDNGGKSETLVWQRIALAMERNNTRLARYLGRSLPTGQQPRLGRWVEIHRDPARLAGHLKALAASPQGGRIALHGFSRLAARDPQQALRLWHTTQLPDLLDEGERYRARRALGLRLAARNHPEAITWLDSFAPTTTDQRLHETRLRLALQQRQWLQARGWIEALPKRLGESERWRYWRARVLRELGEDEAAEALLRRLAGERSYHGFLAADLLGSDYHLTHTPLLLEQALIEGVARLPGVARARELLHLDRYLDARREWSLVTTGMEREQLQAAAKLAQSWQWHDRAIFTLARTKHWDDLELRFPLQHARHITAKALNQKLDDSWVYAVVRQESAFSHDAVSPSGARGLMQLMPATARYVAKKMKLGKVTKGDLFDPLTNITLGTHYLRMISEGLDNNQVLATAAYNAGPNRVKTWLPEQTTAPDLWIETIPFTETRSYTQRVMAYAVIYDSRRGKQPLRLSERMPPVKPLAQDMVAQSPRPQTTPESGEGT</sequence>
<dbReference type="Pfam" id="PF14718">
    <property type="entry name" value="SLT_L"/>
    <property type="match status" value="1"/>
</dbReference>
<dbReference type="SUPFAM" id="SSF53955">
    <property type="entry name" value="Lysozyme-like"/>
    <property type="match status" value="1"/>
</dbReference>
<dbReference type="Pfam" id="PF00760">
    <property type="entry name" value="Cucumo_coat"/>
    <property type="match status" value="1"/>
</dbReference>
<evidence type="ECO:0000256" key="3">
    <source>
        <dbReference type="SAM" id="MobiDB-lite"/>
    </source>
</evidence>
<dbReference type="InterPro" id="IPR023346">
    <property type="entry name" value="Lysozyme-like_dom_sf"/>
</dbReference>
<dbReference type="AlphaFoldDB" id="A0A6N4DSE8"/>
<feature type="domain" description="Transglycosylase SLT" evidence="5">
    <location>
        <begin position="486"/>
        <end position="595"/>
    </location>
</feature>
<comment type="caution">
    <text evidence="7">The sequence shown here is derived from an EMBL/GenBank/DDBJ whole genome shotgun (WGS) entry which is preliminary data.</text>
</comment>
<feature type="compositionally biased region" description="Polar residues" evidence="3">
    <location>
        <begin position="654"/>
        <end position="666"/>
    </location>
</feature>
<organism evidence="7 8">
    <name type="scientific">Candidatus Sedimenticola endophacoides</name>
    <dbReference type="NCBI Taxonomy" id="2548426"/>
    <lineage>
        <taxon>Bacteria</taxon>
        <taxon>Pseudomonadati</taxon>
        <taxon>Pseudomonadota</taxon>
        <taxon>Gammaproteobacteria</taxon>
        <taxon>Chromatiales</taxon>
        <taxon>Sedimenticolaceae</taxon>
        <taxon>Sedimenticola</taxon>
    </lineage>
</organism>
<accession>A0A6N4DSE8</accession>
<evidence type="ECO:0000313" key="7">
    <source>
        <dbReference type="EMBL" id="PUE00913.1"/>
    </source>
</evidence>
<dbReference type="SUPFAM" id="SSF48435">
    <property type="entry name" value="Bacterial muramidases"/>
    <property type="match status" value="1"/>
</dbReference>
<proteinExistence type="inferred from homology"/>
<dbReference type="GO" id="GO:0042597">
    <property type="term" value="C:periplasmic space"/>
    <property type="evidence" value="ECO:0007669"/>
    <property type="project" value="InterPro"/>
</dbReference>
<dbReference type="Gene3D" id="1.10.530.10">
    <property type="match status" value="1"/>
</dbReference>
<dbReference type="Gene3D" id="1.25.20.10">
    <property type="entry name" value="Bacterial muramidases"/>
    <property type="match status" value="1"/>
</dbReference>
<evidence type="ECO:0000259" key="6">
    <source>
        <dbReference type="Pfam" id="PF14718"/>
    </source>
</evidence>
<keyword evidence="2 4" id="KW-0732">Signal</keyword>
<name>A0A6N4DSE8_9GAMM</name>
<evidence type="ECO:0000256" key="2">
    <source>
        <dbReference type="ARBA" id="ARBA00022729"/>
    </source>
</evidence>
<dbReference type="InterPro" id="IPR012289">
    <property type="entry name" value="Lytic_TGlycosylase_superhlx_L"/>
</dbReference>
<dbReference type="CDD" id="cd13401">
    <property type="entry name" value="Slt70-like"/>
    <property type="match status" value="1"/>
</dbReference>
<reference evidence="7 8" key="1">
    <citation type="submission" date="2018-01" db="EMBL/GenBank/DDBJ databases">
        <title>Novel co-symbiosis in the lucinid bivalve Phacoides pectinatus.</title>
        <authorList>
            <person name="Lim S.J."/>
            <person name="Davis B.G."/>
            <person name="Gill D.E."/>
            <person name="Engel A.S."/>
            <person name="Anderson L.C."/>
            <person name="Campbell B.J."/>
        </authorList>
    </citation>
    <scope>NUCLEOTIDE SEQUENCE [LARGE SCALE GENOMIC DNA]</scope>
    <source>
        <strain evidence="7">N3_P5</strain>
    </source>
</reference>
<dbReference type="PANTHER" id="PTHR37423:SF5">
    <property type="entry name" value="SOLUBLE LYTIC MUREIN TRANSGLYCOSYLASE"/>
    <property type="match status" value="1"/>
</dbReference>
<gene>
    <name evidence="7" type="ORF">C3L24_08700</name>
</gene>
<comment type="similarity">
    <text evidence="1">Belongs to the transglycosylase Slt family.</text>
</comment>
<dbReference type="Gene3D" id="1.10.1240.20">
    <property type="entry name" value="Lytic transglycosylase, superhelical linker domain"/>
    <property type="match status" value="1"/>
</dbReference>
<feature type="chain" id="PRO_5026691822" evidence="4">
    <location>
        <begin position="26"/>
        <end position="666"/>
    </location>
</feature>
<evidence type="ECO:0000256" key="4">
    <source>
        <dbReference type="SAM" id="SignalP"/>
    </source>
</evidence>
<evidence type="ECO:0000313" key="8">
    <source>
        <dbReference type="Proteomes" id="UP000250928"/>
    </source>
</evidence>
<evidence type="ECO:0000259" key="5">
    <source>
        <dbReference type="Pfam" id="PF01464"/>
    </source>
</evidence>
<dbReference type="Pfam" id="PF01464">
    <property type="entry name" value="SLT"/>
    <property type="match status" value="1"/>
</dbReference>
<feature type="region of interest" description="Disordered" evidence="3">
    <location>
        <begin position="632"/>
        <end position="666"/>
    </location>
</feature>